<dbReference type="InterPro" id="IPR023214">
    <property type="entry name" value="HAD_sf"/>
</dbReference>
<dbReference type="FunFam" id="3.40.50.1000:FF:000037">
    <property type="entry name" value="D,D-heptose 1,7-bisphosphate phosphatase"/>
    <property type="match status" value="1"/>
</dbReference>
<dbReference type="RefSeq" id="WP_087629962.1">
    <property type="nucleotide sequence ID" value="NZ_FCNZ02000005.1"/>
</dbReference>
<dbReference type="Pfam" id="PF13242">
    <property type="entry name" value="Hydrolase_like"/>
    <property type="match status" value="1"/>
</dbReference>
<evidence type="ECO:0000256" key="7">
    <source>
        <dbReference type="ARBA" id="ARBA00031828"/>
    </source>
</evidence>
<proteinExistence type="inferred from homology"/>
<keyword evidence="6 9" id="KW-0119">Carbohydrate metabolism</keyword>
<feature type="site" description="Contributes to substrate recognition" evidence="12">
    <location>
        <position position="108"/>
    </location>
</feature>
<evidence type="ECO:0000256" key="2">
    <source>
        <dbReference type="ARBA" id="ARBA00022490"/>
    </source>
</evidence>
<dbReference type="EMBL" id="FCNZ02000005">
    <property type="protein sequence ID" value="SAL32681.1"/>
    <property type="molecule type" value="Genomic_DNA"/>
</dbReference>
<feature type="active site" description="Nucleophile" evidence="10">
    <location>
        <position position="9"/>
    </location>
</feature>
<evidence type="ECO:0000256" key="13">
    <source>
        <dbReference type="PIRSR" id="PIRSR004682-4"/>
    </source>
</evidence>
<evidence type="ECO:0000256" key="6">
    <source>
        <dbReference type="ARBA" id="ARBA00023277"/>
    </source>
</evidence>
<feature type="binding site" evidence="11">
    <location>
        <begin position="17"/>
        <end position="20"/>
    </location>
    <ligand>
        <name>substrate</name>
    </ligand>
</feature>
<evidence type="ECO:0000313" key="14">
    <source>
        <dbReference type="EMBL" id="SAL32681.1"/>
    </source>
</evidence>
<comment type="cofactor">
    <cofactor evidence="13">
        <name>Zn(2+)</name>
        <dbReference type="ChEBI" id="CHEBI:29105"/>
    </cofactor>
</comment>
<evidence type="ECO:0000256" key="9">
    <source>
        <dbReference type="PIRNR" id="PIRNR004682"/>
    </source>
</evidence>
<feature type="binding site" evidence="11">
    <location>
        <begin position="9"/>
        <end position="11"/>
    </location>
    <ligand>
        <name>substrate</name>
    </ligand>
</feature>
<evidence type="ECO:0000256" key="1">
    <source>
        <dbReference type="ARBA" id="ARBA00004496"/>
    </source>
</evidence>
<sequence length="187" mass="20560">MKRKALFLDRDGVMNVDFGYVHQPERCVFIAGIFDLVCLANETGYAVIVVTNQAGIGRGYYSEAQFASFMQWMSDRFVKEGATIDRVYHCPHHPDAALGAYRKSCLCRKPSPGMFDAARQDLDLDMPASILIGDKRSDMEAGRRAGVGHCFLFGSKEKSEVPNGALAIDALLEVTPLLKAKPAIIQA</sequence>
<feature type="binding site" evidence="13">
    <location>
        <position position="134"/>
    </location>
    <ligand>
        <name>Mg(2+)</name>
        <dbReference type="ChEBI" id="CHEBI:18420"/>
    </ligand>
</feature>
<organism evidence="14 15">
    <name type="scientific">Caballeronia telluris</name>
    <dbReference type="NCBI Taxonomy" id="326475"/>
    <lineage>
        <taxon>Bacteria</taxon>
        <taxon>Pseudomonadati</taxon>
        <taxon>Pseudomonadota</taxon>
        <taxon>Betaproteobacteria</taxon>
        <taxon>Burkholderiales</taxon>
        <taxon>Burkholderiaceae</taxon>
        <taxon>Caballeronia</taxon>
    </lineage>
</organism>
<comment type="cofactor">
    <cofactor evidence="13">
        <name>Mg(2+)</name>
        <dbReference type="ChEBI" id="CHEBI:18420"/>
    </cofactor>
</comment>
<feature type="binding site" evidence="13">
    <location>
        <position position="105"/>
    </location>
    <ligand>
        <name>Zn(2+)</name>
        <dbReference type="ChEBI" id="CHEBI:29105"/>
    </ligand>
</feature>
<feature type="site" description="Stabilizes the phosphoryl group" evidence="12">
    <location>
        <position position="51"/>
    </location>
</feature>
<accession>A0A158GLI4</accession>
<keyword evidence="3 13" id="KW-0479">Metal-binding</keyword>
<dbReference type="NCBIfam" id="TIGR01662">
    <property type="entry name" value="HAD-SF-IIIA"/>
    <property type="match status" value="1"/>
</dbReference>
<dbReference type="Gene3D" id="3.40.50.1000">
    <property type="entry name" value="HAD superfamily/HAD-like"/>
    <property type="match status" value="1"/>
</dbReference>
<dbReference type="SUPFAM" id="SSF56784">
    <property type="entry name" value="HAD-like"/>
    <property type="match status" value="1"/>
</dbReference>
<comment type="similarity">
    <text evidence="8 9">Belongs to the gmhB family.</text>
</comment>
<comment type="caution">
    <text evidence="14">The sequence shown here is derived from an EMBL/GenBank/DDBJ whole genome shotgun (WGS) entry which is preliminary data.</text>
</comment>
<dbReference type="GO" id="GO:0046872">
    <property type="term" value="F:metal ion binding"/>
    <property type="evidence" value="ECO:0007669"/>
    <property type="project" value="UniProtKB-KW"/>
</dbReference>
<evidence type="ECO:0000256" key="11">
    <source>
        <dbReference type="PIRSR" id="PIRSR004682-2"/>
    </source>
</evidence>
<dbReference type="InterPro" id="IPR036412">
    <property type="entry name" value="HAD-like_sf"/>
</dbReference>
<dbReference type="GO" id="GO:0005975">
    <property type="term" value="P:carbohydrate metabolic process"/>
    <property type="evidence" value="ECO:0007669"/>
    <property type="project" value="InterPro"/>
</dbReference>
<gene>
    <name evidence="14" type="ORF">AWB66_01843</name>
</gene>
<feature type="binding site" evidence="13">
    <location>
        <position position="92"/>
    </location>
    <ligand>
        <name>Zn(2+)</name>
        <dbReference type="ChEBI" id="CHEBI:29105"/>
    </ligand>
</feature>
<dbReference type="AlphaFoldDB" id="A0A158GLI4"/>
<dbReference type="NCBIfam" id="TIGR01656">
    <property type="entry name" value="Histidinol-ppas"/>
    <property type="match status" value="1"/>
</dbReference>
<keyword evidence="5 13" id="KW-0862">Zinc</keyword>
<evidence type="ECO:0000256" key="8">
    <source>
        <dbReference type="ARBA" id="ARBA00061616"/>
    </source>
</evidence>
<dbReference type="InterPro" id="IPR006543">
    <property type="entry name" value="Histidinol-phos"/>
</dbReference>
<dbReference type="CDD" id="cd07503">
    <property type="entry name" value="HAD_HisB-N"/>
    <property type="match status" value="1"/>
</dbReference>
<dbReference type="InterPro" id="IPR004446">
    <property type="entry name" value="Heptose_bisP_phosphatase"/>
</dbReference>
<feature type="binding site" evidence="11">
    <location>
        <position position="135"/>
    </location>
    <ligand>
        <name>substrate</name>
    </ligand>
</feature>
<feature type="binding site" evidence="13">
    <location>
        <position position="107"/>
    </location>
    <ligand>
        <name>Zn(2+)</name>
        <dbReference type="ChEBI" id="CHEBI:29105"/>
    </ligand>
</feature>
<evidence type="ECO:0000256" key="12">
    <source>
        <dbReference type="PIRSR" id="PIRSR004682-3"/>
    </source>
</evidence>
<comment type="subcellular location">
    <subcellularLocation>
        <location evidence="1 9">Cytoplasm</location>
    </subcellularLocation>
</comment>
<feature type="binding site" evidence="13">
    <location>
        <position position="90"/>
    </location>
    <ligand>
        <name>Zn(2+)</name>
        <dbReference type="ChEBI" id="CHEBI:29105"/>
    </ligand>
</feature>
<dbReference type="PIRSF" id="PIRSF004682">
    <property type="entry name" value="GmhB"/>
    <property type="match status" value="1"/>
</dbReference>
<dbReference type="NCBIfam" id="TIGR00213">
    <property type="entry name" value="GmhB_yaeD"/>
    <property type="match status" value="1"/>
</dbReference>
<keyword evidence="13" id="KW-0460">Magnesium</keyword>
<name>A0A158GLI4_9BURK</name>
<evidence type="ECO:0000256" key="4">
    <source>
        <dbReference type="ARBA" id="ARBA00022801"/>
    </source>
</evidence>
<keyword evidence="4 9" id="KW-0378">Hydrolase</keyword>
<feature type="binding site" evidence="13">
    <location>
        <position position="135"/>
    </location>
    <ligand>
        <name>Mg(2+)</name>
        <dbReference type="ChEBI" id="CHEBI:18420"/>
    </ligand>
</feature>
<dbReference type="PANTHER" id="PTHR42891:SF1">
    <property type="entry name" value="D-GLYCERO-BETA-D-MANNO-HEPTOSE-1,7-BISPHOSPHATE 7-PHOSPHATASE"/>
    <property type="match status" value="1"/>
</dbReference>
<evidence type="ECO:0000256" key="5">
    <source>
        <dbReference type="ARBA" id="ARBA00022833"/>
    </source>
</evidence>
<dbReference type="GO" id="GO:0005737">
    <property type="term" value="C:cytoplasm"/>
    <property type="evidence" value="ECO:0007669"/>
    <property type="project" value="UniProtKB-SubCell"/>
</dbReference>
<feature type="active site" description="Nucleophile" evidence="10">
    <location>
        <position position="11"/>
    </location>
</feature>
<reference evidence="14" key="1">
    <citation type="submission" date="2016-01" db="EMBL/GenBank/DDBJ databases">
        <authorList>
            <person name="Peeters Charlotte."/>
        </authorList>
    </citation>
    <scope>NUCLEOTIDE SEQUENCE</scope>
    <source>
        <strain evidence="14">LMG 22936</strain>
    </source>
</reference>
<protein>
    <recommendedName>
        <fullName evidence="7 9">D,D-heptose 1,7-bisphosphate phosphatase</fullName>
        <ecNumber evidence="9">3.1.3.-</ecNumber>
    </recommendedName>
</protein>
<dbReference type="STRING" id="326475.AWB66_01843"/>
<evidence type="ECO:0000256" key="10">
    <source>
        <dbReference type="PIRSR" id="PIRSR004682-1"/>
    </source>
</evidence>
<keyword evidence="15" id="KW-1185">Reference proteome</keyword>
<feature type="site" description="Stabilizes the phosphoryl group" evidence="12">
    <location>
        <position position="109"/>
    </location>
</feature>
<keyword evidence="2 9" id="KW-0963">Cytoplasm</keyword>
<feature type="binding site" evidence="13">
    <location>
        <position position="11"/>
    </location>
    <ligand>
        <name>Mg(2+)</name>
        <dbReference type="ChEBI" id="CHEBI:18420"/>
    </ligand>
</feature>
<evidence type="ECO:0000256" key="3">
    <source>
        <dbReference type="ARBA" id="ARBA00022723"/>
    </source>
</evidence>
<dbReference type="InterPro" id="IPR006549">
    <property type="entry name" value="HAD-SF_hydro_IIIA"/>
</dbReference>
<dbReference type="GO" id="GO:0016791">
    <property type="term" value="F:phosphatase activity"/>
    <property type="evidence" value="ECO:0007669"/>
    <property type="project" value="InterPro"/>
</dbReference>
<feature type="binding site" evidence="11">
    <location>
        <begin position="51"/>
        <end position="54"/>
    </location>
    <ligand>
        <name>substrate</name>
    </ligand>
</feature>
<feature type="binding site" evidence="11">
    <location>
        <begin position="108"/>
        <end position="109"/>
    </location>
    <ligand>
        <name>substrate</name>
    </ligand>
</feature>
<evidence type="ECO:0000313" key="15">
    <source>
        <dbReference type="Proteomes" id="UP000054717"/>
    </source>
</evidence>
<feature type="binding site" evidence="13">
    <location>
        <position position="9"/>
    </location>
    <ligand>
        <name>Mg(2+)</name>
        <dbReference type="ChEBI" id="CHEBI:18420"/>
    </ligand>
</feature>
<dbReference type="EC" id="3.1.3.-" evidence="9"/>
<dbReference type="Proteomes" id="UP000054717">
    <property type="component" value="Unassembled WGS sequence"/>
</dbReference>
<dbReference type="PANTHER" id="PTHR42891">
    <property type="entry name" value="D-GLYCERO-BETA-D-MANNO-HEPTOSE-1,7-BISPHOSPHATE 7-PHOSPHATASE"/>
    <property type="match status" value="1"/>
</dbReference>